<evidence type="ECO:0000256" key="4">
    <source>
        <dbReference type="ARBA" id="ARBA00023125"/>
    </source>
</evidence>
<dbReference type="Proteomes" id="UP000636755">
    <property type="component" value="Unassembled WGS sequence"/>
</dbReference>
<dbReference type="PANTHER" id="PTHR30349:SF64">
    <property type="entry name" value="PROPHAGE INTEGRASE INTD-RELATED"/>
    <property type="match status" value="1"/>
</dbReference>
<evidence type="ECO:0000313" key="9">
    <source>
        <dbReference type="EMBL" id="MBC5726951.1"/>
    </source>
</evidence>
<gene>
    <name evidence="9" type="ORF">H8R91_00125</name>
</gene>
<dbReference type="CDD" id="cd01189">
    <property type="entry name" value="INT_ICEBs1_C_like"/>
    <property type="match status" value="1"/>
</dbReference>
<evidence type="ECO:0000313" key="10">
    <source>
        <dbReference type="Proteomes" id="UP000636755"/>
    </source>
</evidence>
<comment type="similarity">
    <text evidence="2">Belongs to the 'phage' integrase family.</text>
</comment>
<dbReference type="InterPro" id="IPR044068">
    <property type="entry name" value="CB"/>
</dbReference>
<dbReference type="PROSITE" id="PS51900">
    <property type="entry name" value="CB"/>
    <property type="match status" value="1"/>
</dbReference>
<name>A0ABR7HHG0_9FIRM</name>
<protein>
    <submittedName>
        <fullName evidence="9">Site-specific integrase</fullName>
    </submittedName>
</protein>
<dbReference type="Gene3D" id="1.10.443.10">
    <property type="entry name" value="Intergrase catalytic core"/>
    <property type="match status" value="1"/>
</dbReference>
<evidence type="ECO:0000256" key="5">
    <source>
        <dbReference type="ARBA" id="ARBA00023172"/>
    </source>
</evidence>
<comment type="function">
    <text evidence="1">Site-specific tyrosine recombinase, which acts by catalyzing the cutting and rejoining of the recombining DNA molecules.</text>
</comment>
<proteinExistence type="inferred from homology"/>
<dbReference type="PANTHER" id="PTHR30349">
    <property type="entry name" value="PHAGE INTEGRASE-RELATED"/>
    <property type="match status" value="1"/>
</dbReference>
<dbReference type="Pfam" id="PF14659">
    <property type="entry name" value="Phage_int_SAM_3"/>
    <property type="match status" value="1"/>
</dbReference>
<keyword evidence="10" id="KW-1185">Reference proteome</keyword>
<dbReference type="InterPro" id="IPR002104">
    <property type="entry name" value="Integrase_catalytic"/>
</dbReference>
<dbReference type="Gene3D" id="1.10.150.130">
    <property type="match status" value="1"/>
</dbReference>
<dbReference type="PROSITE" id="PS51898">
    <property type="entry name" value="TYR_RECOMBINASE"/>
    <property type="match status" value="1"/>
</dbReference>
<dbReference type="InterPro" id="IPR013762">
    <property type="entry name" value="Integrase-like_cat_sf"/>
</dbReference>
<evidence type="ECO:0000259" key="7">
    <source>
        <dbReference type="PROSITE" id="PS51898"/>
    </source>
</evidence>
<accession>A0ABR7HHG0</accession>
<evidence type="ECO:0000256" key="1">
    <source>
        <dbReference type="ARBA" id="ARBA00003283"/>
    </source>
</evidence>
<feature type="domain" description="Core-binding (CB)" evidence="8">
    <location>
        <begin position="62"/>
        <end position="144"/>
    </location>
</feature>
<reference evidence="9 10" key="1">
    <citation type="submission" date="2020-08" db="EMBL/GenBank/DDBJ databases">
        <title>Genome public.</title>
        <authorList>
            <person name="Liu C."/>
            <person name="Sun Q."/>
        </authorList>
    </citation>
    <scope>NUCLEOTIDE SEQUENCE [LARGE SCALE GENOMIC DNA]</scope>
    <source>
        <strain evidence="9 10">NSJ-71</strain>
    </source>
</reference>
<dbReference type="Pfam" id="PF00589">
    <property type="entry name" value="Phage_integrase"/>
    <property type="match status" value="1"/>
</dbReference>
<organism evidence="9 10">
    <name type="scientific">Ruminococcus intestinalis</name>
    <dbReference type="NCBI Taxonomy" id="2763066"/>
    <lineage>
        <taxon>Bacteria</taxon>
        <taxon>Bacillati</taxon>
        <taxon>Bacillota</taxon>
        <taxon>Clostridia</taxon>
        <taxon>Eubacteriales</taxon>
        <taxon>Oscillospiraceae</taxon>
        <taxon>Ruminococcus</taxon>
    </lineage>
</organism>
<dbReference type="InterPro" id="IPR010998">
    <property type="entry name" value="Integrase_recombinase_N"/>
</dbReference>
<sequence>MPRKGENIFKRKDGRWEGRYIKDRDLSNKAVYGYLYGKSYTEVKQKLERVKSHKASCNILSANFAKLSEEWLENKRLCVKESTLAHYKMIIGKHILPLLGKYDVSAVSLDVVQQYMNRLLLYGYAVKTANDILTVIKSILRYAERKGFHHNCDLSIISLKAHKSEVEILTLFEQERLCNYLVNNLNDKNLGILLCIYTGIRIGELCALKWSDIDMGEKVLSVNKTMLRIRDNYSEQHGSKTKIIITPPKSEDSIREIPIPNFVINILKNFRRNPDAYVLTGTETDFIEPRSMQYYFKKVLKKCGIRSVKFHILRHTFATRCIENGFEIKSLSEILGHSSIKITLDRYVHSSMDLKRKNMEKLDFLSA</sequence>
<keyword evidence="3" id="KW-0229">DNA integration</keyword>
<dbReference type="EMBL" id="JACOPS010000001">
    <property type="protein sequence ID" value="MBC5726951.1"/>
    <property type="molecule type" value="Genomic_DNA"/>
</dbReference>
<keyword evidence="4 6" id="KW-0238">DNA-binding</keyword>
<dbReference type="InterPro" id="IPR050090">
    <property type="entry name" value="Tyrosine_recombinase_XerCD"/>
</dbReference>
<feature type="domain" description="Tyr recombinase" evidence="7">
    <location>
        <begin position="164"/>
        <end position="360"/>
    </location>
</feature>
<comment type="caution">
    <text evidence="9">The sequence shown here is derived from an EMBL/GenBank/DDBJ whole genome shotgun (WGS) entry which is preliminary data.</text>
</comment>
<keyword evidence="5" id="KW-0233">DNA recombination</keyword>
<evidence type="ECO:0000256" key="6">
    <source>
        <dbReference type="PROSITE-ProRule" id="PRU01248"/>
    </source>
</evidence>
<dbReference type="InterPro" id="IPR011010">
    <property type="entry name" value="DNA_brk_join_enz"/>
</dbReference>
<dbReference type="InterPro" id="IPR004107">
    <property type="entry name" value="Integrase_SAM-like_N"/>
</dbReference>
<evidence type="ECO:0000256" key="3">
    <source>
        <dbReference type="ARBA" id="ARBA00022908"/>
    </source>
</evidence>
<evidence type="ECO:0000256" key="2">
    <source>
        <dbReference type="ARBA" id="ARBA00008857"/>
    </source>
</evidence>
<dbReference type="SUPFAM" id="SSF56349">
    <property type="entry name" value="DNA breaking-rejoining enzymes"/>
    <property type="match status" value="1"/>
</dbReference>
<evidence type="ECO:0000259" key="8">
    <source>
        <dbReference type="PROSITE" id="PS51900"/>
    </source>
</evidence>
<dbReference type="RefSeq" id="WP_186934415.1">
    <property type="nucleotide sequence ID" value="NZ_JACOPS010000001.1"/>
</dbReference>